<dbReference type="EMBL" id="QEKH01000007">
    <property type="protein sequence ID" value="PVY44317.1"/>
    <property type="molecule type" value="Genomic_DNA"/>
</dbReference>
<reference evidence="6 7" key="1">
    <citation type="submission" date="2018-04" db="EMBL/GenBank/DDBJ databases">
        <title>Genomic Encyclopedia of Type Strains, Phase IV (KMG-IV): sequencing the most valuable type-strain genomes for metagenomic binning, comparative biology and taxonomic classification.</title>
        <authorList>
            <person name="Goeker M."/>
        </authorList>
    </citation>
    <scope>NUCLEOTIDE SEQUENCE [LARGE SCALE GENOMIC DNA]</scope>
    <source>
        <strain evidence="6 7">DSM 14823</strain>
    </source>
</reference>
<accession>A0A2U1B721</accession>
<keyword evidence="3" id="KW-0560">Oxidoreductase</keyword>
<proteinExistence type="predicted"/>
<dbReference type="Pfam" id="PF12831">
    <property type="entry name" value="FAD_oxidored"/>
    <property type="match status" value="1"/>
</dbReference>
<sequence length="428" mass="45737">MDTIELEPKHIPVAGSADVVVAGGGPAGVCAAIAAAEAGADTLLIEEAGCLGGVWTSGALAWILDAEDKPSGTLLARIVRTLRRRGELEFAGDGTPAFNIEAMKALLDEFCMEAGVKIRCYTRVTSARRSADGAIACLVTESKSGCEAWRGRVFIDCTGDGDLGAAAGNPFELGDPQEHRTQPMSLLALLTGLDAAQMRPYLIRRGNWDEAADRFAALLCEGDYRPSYRGVALFHLGNGLFMLMANHQYGYSGISAADLTAASIAARREIGRQVRILKTRGPAWENVRLVATGARIGVREGRRLAGRYCVTLDDVMNGRRHPDGICRVRFAIDVHALYPDGGCKLEDAPPKAEFYEIPLRALIAGEVPNLLMAGRCISGDFFAHASYRVTGNAAVTGEAAGVLAALAARNRVFPGNVDYKEVIQEMKK</sequence>
<dbReference type="GeneID" id="78294629"/>
<dbReference type="Proteomes" id="UP000245959">
    <property type="component" value="Unassembled WGS sequence"/>
</dbReference>
<dbReference type="PANTHER" id="PTHR43498:SF1">
    <property type="entry name" value="COB--COM HETERODISULFIDE REDUCTASE IRON-SULFUR SUBUNIT A"/>
    <property type="match status" value="1"/>
</dbReference>
<comment type="caution">
    <text evidence="6">The sequence shown here is derived from an EMBL/GenBank/DDBJ whole genome shotgun (WGS) entry which is preliminary data.</text>
</comment>
<gene>
    <name evidence="6" type="ORF">C8D82_10772</name>
</gene>
<dbReference type="GO" id="GO:0046872">
    <property type="term" value="F:metal ion binding"/>
    <property type="evidence" value="ECO:0007669"/>
    <property type="project" value="UniProtKB-KW"/>
</dbReference>
<keyword evidence="2" id="KW-0479">Metal-binding</keyword>
<evidence type="ECO:0000256" key="5">
    <source>
        <dbReference type="ARBA" id="ARBA00023014"/>
    </source>
</evidence>
<dbReference type="GO" id="GO:0016491">
    <property type="term" value="F:oxidoreductase activity"/>
    <property type="evidence" value="ECO:0007669"/>
    <property type="project" value="UniProtKB-KW"/>
</dbReference>
<dbReference type="RefSeq" id="WP_165832854.1">
    <property type="nucleotide sequence ID" value="NZ_CABMMC010000006.1"/>
</dbReference>
<keyword evidence="4" id="KW-0408">Iron</keyword>
<keyword evidence="7" id="KW-1185">Reference proteome</keyword>
<protein>
    <submittedName>
        <fullName evidence="6">FAD dependent oxidoreductase</fullName>
    </submittedName>
</protein>
<keyword evidence="5" id="KW-0411">Iron-sulfur</keyword>
<dbReference type="InterPro" id="IPR039650">
    <property type="entry name" value="HdrA-like"/>
</dbReference>
<dbReference type="GO" id="GO:0051539">
    <property type="term" value="F:4 iron, 4 sulfur cluster binding"/>
    <property type="evidence" value="ECO:0007669"/>
    <property type="project" value="UniProtKB-KW"/>
</dbReference>
<dbReference type="AlphaFoldDB" id="A0A2U1B721"/>
<dbReference type="SUPFAM" id="SSF51905">
    <property type="entry name" value="FAD/NAD(P)-binding domain"/>
    <property type="match status" value="1"/>
</dbReference>
<dbReference type="Gene3D" id="3.50.50.60">
    <property type="entry name" value="FAD/NAD(P)-binding domain"/>
    <property type="match status" value="1"/>
</dbReference>
<dbReference type="PANTHER" id="PTHR43498">
    <property type="entry name" value="FERREDOXIN:COB-COM HETERODISULFIDE REDUCTASE SUBUNIT A"/>
    <property type="match status" value="1"/>
</dbReference>
<evidence type="ECO:0000313" key="6">
    <source>
        <dbReference type="EMBL" id="PVY44317.1"/>
    </source>
</evidence>
<evidence type="ECO:0000256" key="1">
    <source>
        <dbReference type="ARBA" id="ARBA00022485"/>
    </source>
</evidence>
<evidence type="ECO:0000256" key="3">
    <source>
        <dbReference type="ARBA" id="ARBA00023002"/>
    </source>
</evidence>
<organism evidence="6 7">
    <name type="scientific">Victivallis vadensis</name>
    <dbReference type="NCBI Taxonomy" id="172901"/>
    <lineage>
        <taxon>Bacteria</taxon>
        <taxon>Pseudomonadati</taxon>
        <taxon>Lentisphaerota</taxon>
        <taxon>Lentisphaeria</taxon>
        <taxon>Victivallales</taxon>
        <taxon>Victivallaceae</taxon>
        <taxon>Victivallis</taxon>
    </lineage>
</organism>
<evidence type="ECO:0000256" key="4">
    <source>
        <dbReference type="ARBA" id="ARBA00023004"/>
    </source>
</evidence>
<dbReference type="InterPro" id="IPR036188">
    <property type="entry name" value="FAD/NAD-bd_sf"/>
</dbReference>
<evidence type="ECO:0000256" key="2">
    <source>
        <dbReference type="ARBA" id="ARBA00022723"/>
    </source>
</evidence>
<keyword evidence="1" id="KW-0004">4Fe-4S</keyword>
<name>A0A2U1B721_9BACT</name>
<evidence type="ECO:0000313" key="7">
    <source>
        <dbReference type="Proteomes" id="UP000245959"/>
    </source>
</evidence>